<evidence type="ECO:0000313" key="6">
    <source>
        <dbReference type="Proteomes" id="UP000001409"/>
    </source>
</evidence>
<dbReference type="Pfam" id="PF07883">
    <property type="entry name" value="Cupin_2"/>
    <property type="match status" value="1"/>
</dbReference>
<dbReference type="FunFam" id="2.60.120.10:FF:000274">
    <property type="entry name" value="Gentisate 1,2-dioxygenase"/>
    <property type="match status" value="1"/>
</dbReference>
<feature type="compositionally biased region" description="Basic residues" evidence="3">
    <location>
        <begin position="40"/>
        <end position="50"/>
    </location>
</feature>
<name>Q8FLK8_COREF</name>
<dbReference type="Proteomes" id="UP000001409">
    <property type="component" value="Chromosome"/>
</dbReference>
<dbReference type="AlphaFoldDB" id="Q8FLK8"/>
<dbReference type="InterPro" id="IPR011051">
    <property type="entry name" value="RmlC_Cupin_sf"/>
</dbReference>
<evidence type="ECO:0000259" key="4">
    <source>
        <dbReference type="Pfam" id="PF07883"/>
    </source>
</evidence>
<dbReference type="eggNOG" id="COG3435">
    <property type="taxonomic scope" value="Bacteria"/>
</dbReference>
<protein>
    <submittedName>
        <fullName evidence="5">Putative 1,2-dioxygenase</fullName>
    </submittedName>
</protein>
<organism evidence="5 6">
    <name type="scientific">Corynebacterium efficiens (strain DSM 44549 / YS-314 / AJ 12310 / JCM 11189 / NBRC 100395)</name>
    <dbReference type="NCBI Taxonomy" id="196164"/>
    <lineage>
        <taxon>Bacteria</taxon>
        <taxon>Bacillati</taxon>
        <taxon>Actinomycetota</taxon>
        <taxon>Actinomycetes</taxon>
        <taxon>Mycobacteriales</taxon>
        <taxon>Corynebacteriaceae</taxon>
        <taxon>Corynebacterium</taxon>
    </lineage>
</organism>
<evidence type="ECO:0000256" key="3">
    <source>
        <dbReference type="SAM" id="MobiDB-lite"/>
    </source>
</evidence>
<dbReference type="PANTHER" id="PTHR41517:SF1">
    <property type="entry name" value="CUPIN"/>
    <property type="match status" value="1"/>
</dbReference>
<dbReference type="EMBL" id="BA000035">
    <property type="protein sequence ID" value="BAC19670.1"/>
    <property type="molecule type" value="Genomic_DNA"/>
</dbReference>
<feature type="domain" description="Cupin type-2" evidence="4">
    <location>
        <begin position="171"/>
        <end position="237"/>
    </location>
</feature>
<evidence type="ECO:0000256" key="1">
    <source>
        <dbReference type="ARBA" id="ARBA00022964"/>
    </source>
</evidence>
<dbReference type="CDD" id="cd02216">
    <property type="entry name" value="cupin_GDO-like_N"/>
    <property type="match status" value="1"/>
</dbReference>
<evidence type="ECO:0000313" key="5">
    <source>
        <dbReference type="EMBL" id="BAC19670.1"/>
    </source>
</evidence>
<dbReference type="CDD" id="cd06992">
    <property type="entry name" value="cupin_GDO-like_C"/>
    <property type="match status" value="1"/>
</dbReference>
<dbReference type="InterPro" id="IPR014710">
    <property type="entry name" value="RmlC-like_jellyroll"/>
</dbReference>
<dbReference type="PANTHER" id="PTHR41517">
    <property type="entry name" value="1,2-DIOXYGENASE PROTEIN-RELATED"/>
    <property type="match status" value="1"/>
</dbReference>
<dbReference type="HOGENOM" id="CLU_060572_0_0_11"/>
<keyword evidence="1 5" id="KW-0223">Dioxygenase</keyword>
<dbReference type="SUPFAM" id="SSF51182">
    <property type="entry name" value="RmlC-like cupins"/>
    <property type="match status" value="1"/>
</dbReference>
<feature type="region of interest" description="Disordered" evidence="3">
    <location>
        <begin position="1"/>
        <end position="80"/>
    </location>
</feature>
<evidence type="ECO:0000256" key="2">
    <source>
        <dbReference type="ARBA" id="ARBA00023002"/>
    </source>
</evidence>
<keyword evidence="2" id="KW-0560">Oxidoreductase</keyword>
<dbReference type="STRING" id="196164.gene:10743310"/>
<keyword evidence="6" id="KW-1185">Reference proteome</keyword>
<dbReference type="KEGG" id="cef:CE2860"/>
<dbReference type="InterPro" id="IPR047183">
    <property type="entry name" value="GDO-like"/>
</dbReference>
<dbReference type="Gene3D" id="2.60.120.10">
    <property type="entry name" value="Jelly Rolls"/>
    <property type="match status" value="1"/>
</dbReference>
<feature type="compositionally biased region" description="Low complexity" evidence="3">
    <location>
        <begin position="1"/>
        <end position="15"/>
    </location>
</feature>
<proteinExistence type="predicted"/>
<reference evidence="5 6" key="1">
    <citation type="journal article" date="2003" name="Genome Res.">
        <title>Comparative complete genome sequence analysis of the amino acid replacements responsible for the thermostability of Corynebacterium efficiens.</title>
        <authorList>
            <person name="Nishio Y."/>
            <person name="Nakamura Y."/>
            <person name="Kawarabayasi Y."/>
            <person name="Usuda Y."/>
            <person name="Kimura E."/>
            <person name="Sugimoto S."/>
            <person name="Matsui K."/>
            <person name="Yamagishi A."/>
            <person name="Kikuchi H."/>
            <person name="Ikeo K."/>
            <person name="Gojobori T."/>
        </authorList>
    </citation>
    <scope>NUCLEOTIDE SEQUENCE [LARGE SCALE GENOMIC DNA]</scope>
    <source>
        <strain evidence="6">DSM 44549 / YS-314 / AJ 12310 / JCM 11189 / NBRC 100395</strain>
    </source>
</reference>
<accession>Q8FLK8</accession>
<sequence>MGSPLHGMHTHGMTHPGATSRIWNPAPATPRCRTSGPSRSCRRKDRRHRHHNEEESAMGAPKNTDYSTEHVKMEVPPPTPEEQAELDAMYKRMDEIHLKPLWNQIGGLMPNHPEPRAVAHKWDWAELLKMAQRSGELVPVGRGGERRAIGLANPGLDGNTYISPTLWAAIQYLAPGENAPEHRHSQNAFRFVIEGEGVWTVVNGDPVPMRRGDFLLTPGWNYHGHHNIATEPMAWLDGLDIPFAYQMDTGFFEYGTEKLTDESTPELSRSERLWAHPGLRPVAFPGKTSSSTIGRYAWEHTDAALNDQLALEEEGHPGTVAPGHAAIRYTNPTTGGDVMTTIRAEFHRLRPGAATTPIHEVGNRCFQVFEGSATINVGEKTFEAKHGDIVNVPSWQKWNIEAGAEGVDLFCFSDAPIFEALNLARTFTPEGI</sequence>
<dbReference type="GO" id="GO:0016702">
    <property type="term" value="F:oxidoreductase activity, acting on single donors with incorporation of molecular oxygen, incorporation of two atoms of oxygen"/>
    <property type="evidence" value="ECO:0007669"/>
    <property type="project" value="UniProtKB-ARBA"/>
</dbReference>
<dbReference type="InterPro" id="IPR013096">
    <property type="entry name" value="Cupin_2"/>
</dbReference>